<name>A0A011PS77_ACCRE</name>
<accession>A0A011PS77</accession>
<comment type="caution">
    <text evidence="1">The sequence shown here is derived from an EMBL/GenBank/DDBJ whole genome shotgun (WGS) entry which is preliminary data.</text>
</comment>
<organism evidence="1 2">
    <name type="scientific">Accumulibacter regalis</name>
    <dbReference type="NCBI Taxonomy" id="522306"/>
    <lineage>
        <taxon>Bacteria</taxon>
        <taxon>Pseudomonadati</taxon>
        <taxon>Pseudomonadota</taxon>
        <taxon>Betaproteobacteria</taxon>
        <taxon>Candidatus Accumulibacter</taxon>
    </lineage>
</organism>
<sequence>MIGCFGSVWSEPSAGACAARAGNGSGECRAPRCMNQRRPTMMPTASPSAAESTTTFQGFGHLDRGMIHLWRELMSQKPKAFDPSIKRQVVHLIEDQGLSVAQFAAEQSGQADIDRLTMIGDKGWQRGKGFRSWKPKLRIQGARTETGSEGSFCCAGRAGFPIAAASPSRPSSTVRECGSAYASVQTAPGHAPKLQSHLAFPGNPSTGERGRCIDSSTSSVCRHVRSVGGEKPAATKDVRLAIPPFGLRTQGA</sequence>
<gene>
    <name evidence="1" type="ORF">AW11_00964</name>
</gene>
<dbReference type="AlphaFoldDB" id="A0A011PS77"/>
<dbReference type="STRING" id="1454004.AW11_00964"/>
<reference evidence="1" key="1">
    <citation type="submission" date="2014-02" db="EMBL/GenBank/DDBJ databases">
        <title>Expanding our view of genomic diversity in Candidatus Accumulibacter clades.</title>
        <authorList>
            <person name="Skennerton C.T."/>
            <person name="Barr J.J."/>
            <person name="Slater F.R."/>
            <person name="Bond P.L."/>
            <person name="Tyson G.W."/>
        </authorList>
    </citation>
    <scope>NUCLEOTIDE SEQUENCE [LARGE SCALE GENOMIC DNA]</scope>
</reference>
<dbReference type="Proteomes" id="UP000022141">
    <property type="component" value="Unassembled WGS sequence"/>
</dbReference>
<protein>
    <submittedName>
        <fullName evidence="1">Uncharacterized protein</fullName>
    </submittedName>
</protein>
<evidence type="ECO:0000313" key="1">
    <source>
        <dbReference type="EMBL" id="EXI90261.1"/>
    </source>
</evidence>
<proteinExistence type="predicted"/>
<dbReference type="EMBL" id="JEMY01000008">
    <property type="protein sequence ID" value="EXI90261.1"/>
    <property type="molecule type" value="Genomic_DNA"/>
</dbReference>
<evidence type="ECO:0000313" key="2">
    <source>
        <dbReference type="Proteomes" id="UP000022141"/>
    </source>
</evidence>
<keyword evidence="2" id="KW-1185">Reference proteome</keyword>